<proteinExistence type="inferred from homology"/>
<dbReference type="GO" id="GO:0005840">
    <property type="term" value="C:ribosome"/>
    <property type="evidence" value="ECO:0007669"/>
    <property type="project" value="UniProtKB-KW"/>
</dbReference>
<dbReference type="GO" id="GO:1990904">
    <property type="term" value="C:ribonucleoprotein complex"/>
    <property type="evidence" value="ECO:0007669"/>
    <property type="project" value="UniProtKB-KW"/>
</dbReference>
<organism evidence="4">
    <name type="scientific">bioreactor metagenome</name>
    <dbReference type="NCBI Taxonomy" id="1076179"/>
    <lineage>
        <taxon>unclassified sequences</taxon>
        <taxon>metagenomes</taxon>
        <taxon>ecological metagenomes</taxon>
    </lineage>
</organism>
<evidence type="ECO:0000256" key="2">
    <source>
        <dbReference type="ARBA" id="ARBA00022980"/>
    </source>
</evidence>
<dbReference type="EMBL" id="VSSQ01000747">
    <property type="protein sequence ID" value="MPM00721.1"/>
    <property type="molecule type" value="Genomic_DNA"/>
</dbReference>
<evidence type="ECO:0000313" key="4">
    <source>
        <dbReference type="EMBL" id="MPM00721.1"/>
    </source>
</evidence>
<dbReference type="InterPro" id="IPR030826">
    <property type="entry name" value="Ribosomal_bTHX/bTHXc/bTHXm"/>
</dbReference>
<sequence>MGKGDIKTKKGKIFNKSYGKSRPRKKRRKAVEYKQLDYSIEDIYSHVGIYDKVVCINFKRESDAYKKYGSYIIGVFVYTQREREALDKKIKNKQKSFGVIKVEYIGNELSQQLVDELRNEGVNSTEISSIYCTRDKKTNTFHSQVTRVVNPINIQMDKEPNGGDYDWIYGFNKSLISQGIGFSPEEYDFYLALKLFYEPDSLSKEENEYILNDGILKESIEYKHLRIKYYKKNIDKKGFERYITLEHKRKKHLHGVFNHFLIQSGSSIKKILSTNPDQAAVIFDKIVQFQETRLNSDGKIPIYLNLDRYLHVYMRHVKEMKINDQFKNKDNFQWVEDNISFVMGSIINRINDEIQAHFETNPNTRFSKYGEESLYFEGDYYTIHIEPNGCISTFHKNSKV</sequence>
<evidence type="ECO:0000256" key="3">
    <source>
        <dbReference type="ARBA" id="ARBA00023274"/>
    </source>
</evidence>
<protein>
    <submittedName>
        <fullName evidence="4">Uncharacterized protein</fullName>
    </submittedName>
</protein>
<evidence type="ECO:0000256" key="1">
    <source>
        <dbReference type="ARBA" id="ARBA00010834"/>
    </source>
</evidence>
<name>A0A644WB70_9ZZZZ</name>
<comment type="similarity">
    <text evidence="1">Belongs to the bacterial ribosomal protein bTHX family.</text>
</comment>
<dbReference type="AlphaFoldDB" id="A0A644WB70"/>
<keyword evidence="3" id="KW-0687">Ribonucleoprotein</keyword>
<dbReference type="NCBIfam" id="TIGR04560">
    <property type="entry name" value="ribo_THX"/>
    <property type="match status" value="1"/>
</dbReference>
<gene>
    <name evidence="4" type="ORF">SDC9_46951</name>
</gene>
<comment type="caution">
    <text evidence="4">The sequence shown here is derived from an EMBL/GenBank/DDBJ whole genome shotgun (WGS) entry which is preliminary data.</text>
</comment>
<reference evidence="4" key="1">
    <citation type="submission" date="2019-08" db="EMBL/GenBank/DDBJ databases">
        <authorList>
            <person name="Kucharzyk K."/>
            <person name="Murdoch R.W."/>
            <person name="Higgins S."/>
            <person name="Loffler F."/>
        </authorList>
    </citation>
    <scope>NUCLEOTIDE SEQUENCE</scope>
</reference>
<keyword evidence="2" id="KW-0689">Ribosomal protein</keyword>
<accession>A0A644WB70</accession>